<dbReference type="Pfam" id="PF20209">
    <property type="entry name" value="DUF6570"/>
    <property type="match status" value="1"/>
</dbReference>
<proteinExistence type="predicted"/>
<dbReference type="AlphaFoldDB" id="A0A1X7VSR7"/>
<feature type="domain" description="DUF6570" evidence="1">
    <location>
        <begin position="6"/>
        <end position="96"/>
    </location>
</feature>
<dbReference type="EnsemblMetazoa" id="Aqu2.1.43122_001">
    <property type="protein sequence ID" value="Aqu2.1.43122_001"/>
    <property type="gene ID" value="Aqu2.1.43122"/>
</dbReference>
<organism evidence="2">
    <name type="scientific">Amphimedon queenslandica</name>
    <name type="common">Sponge</name>
    <dbReference type="NCBI Taxonomy" id="400682"/>
    <lineage>
        <taxon>Eukaryota</taxon>
        <taxon>Metazoa</taxon>
        <taxon>Porifera</taxon>
        <taxon>Demospongiae</taxon>
        <taxon>Heteroscleromorpha</taxon>
        <taxon>Haplosclerida</taxon>
        <taxon>Niphatidae</taxon>
        <taxon>Amphimedon</taxon>
    </lineage>
</organism>
<evidence type="ECO:0000313" key="2">
    <source>
        <dbReference type="EnsemblMetazoa" id="Aqu2.1.43122_001"/>
    </source>
</evidence>
<sequence>MNPGALSQAEEILVSAVLPVMSIDKLPHGQYGYSGRVINFPQDVQSFATLLPRLAAKINVLVVRKEREQTNRDFYVCRRVVEDALKWLMANNIYYQRHSV</sequence>
<reference evidence="2" key="1">
    <citation type="submission" date="2017-05" db="UniProtKB">
        <authorList>
            <consortium name="EnsemblMetazoa"/>
        </authorList>
    </citation>
    <scope>IDENTIFICATION</scope>
</reference>
<dbReference type="OrthoDB" id="416437at2759"/>
<evidence type="ECO:0000259" key="1">
    <source>
        <dbReference type="Pfam" id="PF20209"/>
    </source>
</evidence>
<dbReference type="InParanoid" id="A0A1X7VSR7"/>
<accession>A0A1X7VSR7</accession>
<dbReference type="InterPro" id="IPR046700">
    <property type="entry name" value="DUF6570"/>
</dbReference>
<name>A0A1X7VSR7_AMPQE</name>
<protein>
    <recommendedName>
        <fullName evidence="1">DUF6570 domain-containing protein</fullName>
    </recommendedName>
</protein>